<name>A0ABV3JXJ4_STRON</name>
<protein>
    <submittedName>
        <fullName evidence="2">Uncharacterized protein</fullName>
    </submittedName>
</protein>
<proteinExistence type="predicted"/>
<dbReference type="RefSeq" id="WP_338323692.1">
    <property type="nucleotide sequence ID" value="NZ_JBFAUK010000009.1"/>
</dbReference>
<dbReference type="Proteomes" id="UP001552594">
    <property type="component" value="Unassembled WGS sequence"/>
</dbReference>
<evidence type="ECO:0000313" key="2">
    <source>
        <dbReference type="EMBL" id="MEV5507613.1"/>
    </source>
</evidence>
<dbReference type="EMBL" id="JBFAUK010000009">
    <property type="protein sequence ID" value="MEV5507613.1"/>
    <property type="molecule type" value="Genomic_DNA"/>
</dbReference>
<sequence>MSGGAGAHGGTDGLDTGGMADIAKGLTMALAELKDLGMVGMAGAGRGFSELELSGLDLGHEGLTDEFHSFCERWEWGVRSLINEGNALAKKTGISAGTYYETDKYVEGSLKIGLNSVVGNPHASEDQVTQQGWGDIAGQSLHADYSEKSFEQAYDNSVQGWKDAGRDVMTSHTVGPMGLNPENLHSAFGISDAQYNKMLDDNFGPSPEERARTQQGGDEG</sequence>
<comment type="caution">
    <text evidence="2">The sequence shown here is derived from an EMBL/GenBank/DDBJ whole genome shotgun (WGS) entry which is preliminary data.</text>
</comment>
<evidence type="ECO:0000313" key="3">
    <source>
        <dbReference type="Proteomes" id="UP001552594"/>
    </source>
</evidence>
<organism evidence="2 3">
    <name type="scientific">Streptomyces orinoci</name>
    <name type="common">Streptoverticillium orinoci</name>
    <dbReference type="NCBI Taxonomy" id="67339"/>
    <lineage>
        <taxon>Bacteria</taxon>
        <taxon>Bacillati</taxon>
        <taxon>Actinomycetota</taxon>
        <taxon>Actinomycetes</taxon>
        <taxon>Kitasatosporales</taxon>
        <taxon>Streptomycetaceae</taxon>
        <taxon>Streptomyces</taxon>
    </lineage>
</organism>
<reference evidence="2 3" key="1">
    <citation type="submission" date="2024-06" db="EMBL/GenBank/DDBJ databases">
        <title>The Natural Products Discovery Center: Release of the First 8490 Sequenced Strains for Exploring Actinobacteria Biosynthetic Diversity.</title>
        <authorList>
            <person name="Kalkreuter E."/>
            <person name="Kautsar S.A."/>
            <person name="Yang D."/>
            <person name="Bader C.D."/>
            <person name="Teijaro C.N."/>
            <person name="Fluegel L."/>
            <person name="Davis C.M."/>
            <person name="Simpson J.R."/>
            <person name="Lauterbach L."/>
            <person name="Steele A.D."/>
            <person name="Gui C."/>
            <person name="Meng S."/>
            <person name="Li G."/>
            <person name="Viehrig K."/>
            <person name="Ye F."/>
            <person name="Su P."/>
            <person name="Kiefer A.F."/>
            <person name="Nichols A."/>
            <person name="Cepeda A.J."/>
            <person name="Yan W."/>
            <person name="Fan B."/>
            <person name="Jiang Y."/>
            <person name="Adhikari A."/>
            <person name="Zheng C.-J."/>
            <person name="Schuster L."/>
            <person name="Cowan T.M."/>
            <person name="Smanski M.J."/>
            <person name="Chevrette M.G."/>
            <person name="De Carvalho L.P.S."/>
            <person name="Shen B."/>
        </authorList>
    </citation>
    <scope>NUCLEOTIDE SEQUENCE [LARGE SCALE GENOMIC DNA]</scope>
    <source>
        <strain evidence="2 3">NPDC052347</strain>
    </source>
</reference>
<keyword evidence="3" id="KW-1185">Reference proteome</keyword>
<evidence type="ECO:0000256" key="1">
    <source>
        <dbReference type="SAM" id="MobiDB-lite"/>
    </source>
</evidence>
<accession>A0ABV3JXJ4</accession>
<feature type="region of interest" description="Disordered" evidence="1">
    <location>
        <begin position="198"/>
        <end position="220"/>
    </location>
</feature>
<gene>
    <name evidence="2" type="ORF">AB0L16_14190</name>
</gene>